<keyword evidence="4 12" id="KW-0812">Transmembrane</keyword>
<feature type="transmembrane region" description="Helical" evidence="12">
    <location>
        <begin position="455"/>
        <end position="474"/>
    </location>
</feature>
<keyword evidence="7 9" id="KW-0472">Membrane</keyword>
<evidence type="ECO:0000256" key="1">
    <source>
        <dbReference type="ARBA" id="ARBA00004477"/>
    </source>
</evidence>
<evidence type="ECO:0000256" key="12">
    <source>
        <dbReference type="SAM" id="Phobius"/>
    </source>
</evidence>
<dbReference type="GO" id="GO:0008203">
    <property type="term" value="P:cholesterol metabolic process"/>
    <property type="evidence" value="ECO:0007669"/>
    <property type="project" value="TreeGrafter"/>
</dbReference>
<dbReference type="Pfam" id="PF03062">
    <property type="entry name" value="MBOAT"/>
    <property type="match status" value="1"/>
</dbReference>
<comment type="similarity">
    <text evidence="2 9">Belongs to the membrane-bound acyltransferase family. Sterol o-acyltransferase subfamily.</text>
</comment>
<feature type="compositionally biased region" description="Low complexity" evidence="11">
    <location>
        <begin position="69"/>
        <end position="81"/>
    </location>
</feature>
<feature type="transmembrane region" description="Helical" evidence="12">
    <location>
        <begin position="425"/>
        <end position="443"/>
    </location>
</feature>
<dbReference type="GO" id="GO:0008374">
    <property type="term" value="F:O-acyltransferase activity"/>
    <property type="evidence" value="ECO:0007669"/>
    <property type="project" value="InterPro"/>
</dbReference>
<organism evidence="13 14">
    <name type="scientific">Strigamia maritima</name>
    <name type="common">European centipede</name>
    <name type="synonym">Geophilus maritimus</name>
    <dbReference type="NCBI Taxonomy" id="126957"/>
    <lineage>
        <taxon>Eukaryota</taxon>
        <taxon>Metazoa</taxon>
        <taxon>Ecdysozoa</taxon>
        <taxon>Arthropoda</taxon>
        <taxon>Myriapoda</taxon>
        <taxon>Chilopoda</taxon>
        <taxon>Pleurostigmophora</taxon>
        <taxon>Geophilomorpha</taxon>
        <taxon>Linotaeniidae</taxon>
        <taxon>Strigamia</taxon>
    </lineage>
</organism>
<keyword evidence="8 9" id="KW-0012">Acyltransferase</keyword>
<evidence type="ECO:0000256" key="4">
    <source>
        <dbReference type="ARBA" id="ARBA00022692"/>
    </source>
</evidence>
<accession>T1J8F2</accession>
<dbReference type="OMA" id="SCMIEDV"/>
<dbReference type="InterPro" id="IPR014371">
    <property type="entry name" value="Oat_ACAT_DAG_ARE"/>
</dbReference>
<proteinExistence type="inferred from homology"/>
<sequence length="507" mass="59217">MEKRKSAVGDGEPEDINQNNLFVKIMEYAESLKQDTKETRKDLLRNGIVDECIDALNKLSKSNPPIKDNPSSPTSPKNPTSKLKEKEFVARESLLTELFEINHFGTIRNIFTSVFLILFVNNIVEEYFIESSTKLQAITGNFKTIDKVFYIWMVMFVSTLILVHISFQVWAYAANKSTKVWNKSWLTVYVLYLCAFFYFPTKYAIILDLTPVCSMIILAEQLRMMMKTHSFVRHNAEKILDKPNSKQCPAMSKYLYFLFVPTLIYRDEYPRTSHIRVKFVLMNFCQVIACIFYISVVLIDHFLVFHDFGLNTCTKTRVIQAIVSAMVPGTILFFCANFLLLHSWMNAFAEMLRFADRQFYTDWWNSYNFAEYYRTWNIVVHDWLYTYVFRDLALLLPKNRLVPLSSVFIISSIVHDYIMTFTFRVFMPVFLIMFGGIGGLLFFVPHKGSKQNGKIFFWTGVIIGTSIMTSLYSIEWYARQNCPPFSDNFLDLVVPRMWVCYRNASSS</sequence>
<evidence type="ECO:0000256" key="7">
    <source>
        <dbReference type="ARBA" id="ARBA00023136"/>
    </source>
</evidence>
<protein>
    <recommendedName>
        <fullName evidence="9">O-acyltransferase</fullName>
    </recommendedName>
</protein>
<evidence type="ECO:0000256" key="8">
    <source>
        <dbReference type="ARBA" id="ARBA00023315"/>
    </source>
</evidence>
<dbReference type="STRING" id="126957.T1J8F2"/>
<evidence type="ECO:0000256" key="2">
    <source>
        <dbReference type="ARBA" id="ARBA00009010"/>
    </source>
</evidence>
<keyword evidence="14" id="KW-1185">Reference proteome</keyword>
<dbReference type="Proteomes" id="UP000014500">
    <property type="component" value="Unassembled WGS sequence"/>
</dbReference>
<keyword evidence="3 9" id="KW-0808">Transferase</keyword>
<name>T1J8F2_STRMM</name>
<evidence type="ECO:0000256" key="10">
    <source>
        <dbReference type="PIRSR" id="PIRSR000439-1"/>
    </source>
</evidence>
<dbReference type="PANTHER" id="PTHR10408:SF8">
    <property type="entry name" value="O-ACYLTRANSFERASE"/>
    <property type="match status" value="1"/>
</dbReference>
<keyword evidence="6 12" id="KW-1133">Transmembrane helix</keyword>
<feature type="transmembrane region" description="Helical" evidence="12">
    <location>
        <begin position="149"/>
        <end position="173"/>
    </location>
</feature>
<evidence type="ECO:0000256" key="6">
    <source>
        <dbReference type="ARBA" id="ARBA00022989"/>
    </source>
</evidence>
<evidence type="ECO:0000256" key="9">
    <source>
        <dbReference type="PIRNR" id="PIRNR000439"/>
    </source>
</evidence>
<comment type="subcellular location">
    <subcellularLocation>
        <location evidence="1 9">Endoplasmic reticulum membrane</location>
        <topology evidence="1 9">Multi-pass membrane protein</topology>
    </subcellularLocation>
</comment>
<evidence type="ECO:0000313" key="13">
    <source>
        <dbReference type="EnsemblMetazoa" id="SMAR009982-PA"/>
    </source>
</evidence>
<dbReference type="InterPro" id="IPR004299">
    <property type="entry name" value="MBOAT_fam"/>
</dbReference>
<dbReference type="HOGENOM" id="CLU_031845_1_0_1"/>
<dbReference type="eggNOG" id="KOG0380">
    <property type="taxonomic scope" value="Eukaryota"/>
</dbReference>
<evidence type="ECO:0000256" key="3">
    <source>
        <dbReference type="ARBA" id="ARBA00022679"/>
    </source>
</evidence>
<reference evidence="14" key="1">
    <citation type="submission" date="2011-05" db="EMBL/GenBank/DDBJ databases">
        <authorList>
            <person name="Richards S.R."/>
            <person name="Qu J."/>
            <person name="Jiang H."/>
            <person name="Jhangiani S.N."/>
            <person name="Agravi P."/>
            <person name="Goodspeed R."/>
            <person name="Gross S."/>
            <person name="Mandapat C."/>
            <person name="Jackson L."/>
            <person name="Mathew T."/>
            <person name="Pu L."/>
            <person name="Thornton R."/>
            <person name="Saada N."/>
            <person name="Wilczek-Boney K.B."/>
            <person name="Lee S."/>
            <person name="Kovar C."/>
            <person name="Wu Y."/>
            <person name="Scherer S.E."/>
            <person name="Worley K.C."/>
            <person name="Muzny D.M."/>
            <person name="Gibbs R."/>
        </authorList>
    </citation>
    <scope>NUCLEOTIDE SEQUENCE</scope>
    <source>
        <strain evidence="14">Brora</strain>
    </source>
</reference>
<feature type="transmembrane region" description="Helical" evidence="12">
    <location>
        <begin position="279"/>
        <end position="299"/>
    </location>
</feature>
<feature type="active site" evidence="10">
    <location>
        <position position="415"/>
    </location>
</feature>
<dbReference type="PANTHER" id="PTHR10408">
    <property type="entry name" value="STEROL O-ACYLTRANSFERASE"/>
    <property type="match status" value="1"/>
</dbReference>
<dbReference type="EMBL" id="JH431954">
    <property type="status" value="NOT_ANNOTATED_CDS"/>
    <property type="molecule type" value="Genomic_DNA"/>
</dbReference>
<dbReference type="GO" id="GO:0005789">
    <property type="term" value="C:endoplasmic reticulum membrane"/>
    <property type="evidence" value="ECO:0007669"/>
    <property type="project" value="UniProtKB-SubCell"/>
</dbReference>
<evidence type="ECO:0000313" key="14">
    <source>
        <dbReference type="Proteomes" id="UP000014500"/>
    </source>
</evidence>
<dbReference type="AlphaFoldDB" id="T1J8F2"/>
<feature type="region of interest" description="Disordered" evidence="11">
    <location>
        <begin position="60"/>
        <end position="84"/>
    </location>
</feature>
<dbReference type="PIRSF" id="PIRSF000439">
    <property type="entry name" value="Oat_ACAT_DAG_ARE"/>
    <property type="match status" value="1"/>
</dbReference>
<dbReference type="PhylomeDB" id="T1J8F2"/>
<evidence type="ECO:0000256" key="5">
    <source>
        <dbReference type="ARBA" id="ARBA00022824"/>
    </source>
</evidence>
<feature type="transmembrane region" description="Helical" evidence="12">
    <location>
        <begin position="319"/>
        <end position="341"/>
    </location>
</feature>
<reference evidence="13" key="2">
    <citation type="submission" date="2015-02" db="UniProtKB">
        <authorList>
            <consortium name="EnsemblMetazoa"/>
        </authorList>
    </citation>
    <scope>IDENTIFICATION</scope>
</reference>
<dbReference type="EnsemblMetazoa" id="SMAR009982-RA">
    <property type="protein sequence ID" value="SMAR009982-PA"/>
    <property type="gene ID" value="SMAR009982"/>
</dbReference>
<feature type="transmembrane region" description="Helical" evidence="12">
    <location>
        <begin position="180"/>
        <end position="199"/>
    </location>
</feature>
<evidence type="ECO:0000256" key="11">
    <source>
        <dbReference type="SAM" id="MobiDB-lite"/>
    </source>
</evidence>
<keyword evidence="5 9" id="KW-0256">Endoplasmic reticulum</keyword>